<sequence>MGKPNPLFLLEIITLICLGDIHFSLGTDLISAVQDHLLLFFEVLKQYTRFSAARS</sequence>
<organism evidence="1">
    <name type="scientific">viral metagenome</name>
    <dbReference type="NCBI Taxonomy" id="1070528"/>
    <lineage>
        <taxon>unclassified sequences</taxon>
        <taxon>metagenomes</taxon>
        <taxon>organismal metagenomes</taxon>
    </lineage>
</organism>
<reference evidence="1" key="1">
    <citation type="journal article" date="2020" name="Nature">
        <title>Giant virus diversity and host interactions through global metagenomics.</title>
        <authorList>
            <person name="Schulz F."/>
            <person name="Roux S."/>
            <person name="Paez-Espino D."/>
            <person name="Jungbluth S."/>
            <person name="Walsh D.A."/>
            <person name="Denef V.J."/>
            <person name="McMahon K.D."/>
            <person name="Konstantinidis K.T."/>
            <person name="Eloe-Fadrosh E.A."/>
            <person name="Kyrpides N.C."/>
            <person name="Woyke T."/>
        </authorList>
    </citation>
    <scope>NUCLEOTIDE SEQUENCE</scope>
    <source>
        <strain evidence="1">GVMAG-M-3300009161-34</strain>
    </source>
</reference>
<protein>
    <submittedName>
        <fullName evidence="1">Uncharacterized protein</fullName>
    </submittedName>
</protein>
<name>A0A6C0EVN3_9ZZZZ</name>
<accession>A0A6C0EVN3</accession>
<dbReference type="EMBL" id="MN738960">
    <property type="protein sequence ID" value="QHT33234.1"/>
    <property type="molecule type" value="Genomic_DNA"/>
</dbReference>
<dbReference type="AlphaFoldDB" id="A0A6C0EVN3"/>
<proteinExistence type="predicted"/>
<evidence type="ECO:0000313" key="1">
    <source>
        <dbReference type="EMBL" id="QHT33234.1"/>
    </source>
</evidence>